<dbReference type="Proteomes" id="UP000886998">
    <property type="component" value="Unassembled WGS sequence"/>
</dbReference>
<accession>A0A8X6WSK9</accession>
<proteinExistence type="predicted"/>
<reference evidence="2" key="1">
    <citation type="submission" date="2020-08" db="EMBL/GenBank/DDBJ databases">
        <title>Multicomponent nature underlies the extraordinary mechanical properties of spider dragline silk.</title>
        <authorList>
            <person name="Kono N."/>
            <person name="Nakamura H."/>
            <person name="Mori M."/>
            <person name="Yoshida Y."/>
            <person name="Ohtoshi R."/>
            <person name="Malay A.D."/>
            <person name="Moran D.A.P."/>
            <person name="Tomita M."/>
            <person name="Numata K."/>
            <person name="Arakawa K."/>
        </authorList>
    </citation>
    <scope>NUCLEOTIDE SEQUENCE</scope>
</reference>
<feature type="region of interest" description="Disordered" evidence="1">
    <location>
        <begin position="1"/>
        <end position="40"/>
    </location>
</feature>
<protein>
    <submittedName>
        <fullName evidence="2">Uncharacterized protein</fullName>
    </submittedName>
</protein>
<name>A0A8X6WSK9_9ARAC</name>
<evidence type="ECO:0000256" key="1">
    <source>
        <dbReference type="SAM" id="MobiDB-lite"/>
    </source>
</evidence>
<evidence type="ECO:0000313" key="2">
    <source>
        <dbReference type="EMBL" id="GFY39276.1"/>
    </source>
</evidence>
<keyword evidence="3" id="KW-1185">Reference proteome</keyword>
<dbReference type="AlphaFoldDB" id="A0A8X6WSK9"/>
<feature type="non-terminal residue" evidence="2">
    <location>
        <position position="1"/>
    </location>
</feature>
<gene>
    <name evidence="2" type="ORF">TNIN_230801</name>
</gene>
<organism evidence="2 3">
    <name type="scientific">Trichonephila inaurata madagascariensis</name>
    <dbReference type="NCBI Taxonomy" id="2747483"/>
    <lineage>
        <taxon>Eukaryota</taxon>
        <taxon>Metazoa</taxon>
        <taxon>Ecdysozoa</taxon>
        <taxon>Arthropoda</taxon>
        <taxon>Chelicerata</taxon>
        <taxon>Arachnida</taxon>
        <taxon>Araneae</taxon>
        <taxon>Araneomorphae</taxon>
        <taxon>Entelegynae</taxon>
        <taxon>Araneoidea</taxon>
        <taxon>Nephilidae</taxon>
        <taxon>Trichonephila</taxon>
        <taxon>Trichonephila inaurata</taxon>
    </lineage>
</organism>
<evidence type="ECO:0000313" key="3">
    <source>
        <dbReference type="Proteomes" id="UP000886998"/>
    </source>
</evidence>
<sequence length="52" mass="5778">SHRPSCRQGKDELTAVPAPHIYRGPGRPHQESGRATRPSNSCGLYFKRDCSI</sequence>
<dbReference type="EMBL" id="BMAV01001303">
    <property type="protein sequence ID" value="GFY39276.1"/>
    <property type="molecule type" value="Genomic_DNA"/>
</dbReference>
<comment type="caution">
    <text evidence="2">The sequence shown here is derived from an EMBL/GenBank/DDBJ whole genome shotgun (WGS) entry which is preliminary data.</text>
</comment>